<dbReference type="PANTHER" id="PTHR14237">
    <property type="entry name" value="MOLYBDOPTERIN COFACTOR SULFURASE MOSC"/>
    <property type="match status" value="1"/>
</dbReference>
<sequence length="816" mass="92610">MEKFCAYNCVYSSEQEELILKEFSRIKNNHFLDHTGGTLYSEKQIANILEDLSSSIFCNPHGRNGPSQQTEDAIDILRYRILQHFHTNSEEYSVVFTANATASLKLVAENFDFSGRSDRTGTFVYLEDNHTSVLGLRNYCEKVKPLQVDKAFNIFNSNSKYTTEEYNGETNSLFVYPAQSNFSGTKYPLEWIKEVHNGRLNNALDQNSKKWYVVLDAASFASTDDLNLSEYKPDFVPISFYKIFGYPTGLGALLVKNTSEHVLRKKYYGGGTVLMALALENEAVLRNSISEKYEDGTIPYLSILSLNHGFETFERLKLSMPLISKHSFSLAKYVYRNLLTLHHSSGTPAVVLYHDTVFENNNHQGAIVNFNLLRENGEAIGYAEVMNMANLHNIHLRTGCSCNPGACQRHLKLTTNDVRRHFQAGHVCGDQNDLVDGLPTGSVRVSFGYMSRRSDADALIKMIEECFIKKPIIKKLPSNWDILQANYRNIFHPKYPNETIVKETKLEMNDTKERLIITEYSNSGYDGDEAVLGIIKHLLLYPIKSCGAFVPTESWRVTASGLKYDRKWMIVNSSGSCVTQKQFPHMCLIKPIIDLQVGIMKLTYPDEDSLSLQLHDPHRNTFRRCESKICRDRVIGFDCGNAAGQWLNKCLGAEGLRLVEQIDHDVARVNKNGENLELSFANQSQYLMVNLASVRWLRDRVQENEDDYAETLESMVLRFRPNIVIDFKEPFMENELDSIEAGTLKFKAVGSCTRCQMICINQVNAQKTKEPLITLGREFGGKVQFGIYLCNEHIDKGNSSIDVGSKVVGGKKKREK</sequence>
<dbReference type="Pfam" id="PF03473">
    <property type="entry name" value="MOSC"/>
    <property type="match status" value="1"/>
</dbReference>
<dbReference type="Proteomes" id="UP001431783">
    <property type="component" value="Unassembled WGS sequence"/>
</dbReference>
<dbReference type="HAMAP" id="MF_03050">
    <property type="entry name" value="MOCOS"/>
    <property type="match status" value="1"/>
</dbReference>
<evidence type="ECO:0000313" key="7">
    <source>
        <dbReference type="Proteomes" id="UP001431783"/>
    </source>
</evidence>
<dbReference type="Gene3D" id="3.40.640.10">
    <property type="entry name" value="Type I PLP-dependent aspartate aminotransferase-like (Major domain)"/>
    <property type="match status" value="1"/>
</dbReference>
<dbReference type="InterPro" id="IPR005303">
    <property type="entry name" value="MOCOS_middle"/>
</dbReference>
<keyword evidence="2 4" id="KW-0663">Pyridoxal phosphate</keyword>
<evidence type="ECO:0000256" key="2">
    <source>
        <dbReference type="ARBA" id="ARBA00022898"/>
    </source>
</evidence>
<dbReference type="Pfam" id="PF00266">
    <property type="entry name" value="Aminotran_5"/>
    <property type="match status" value="1"/>
</dbReference>
<dbReference type="InterPro" id="IPR015424">
    <property type="entry name" value="PyrdxlP-dep_Trfase"/>
</dbReference>
<keyword evidence="1 4" id="KW-0808">Transferase</keyword>
<accession>A0AAW1UV70</accession>
<dbReference type="Gene3D" id="3.90.1150.10">
    <property type="entry name" value="Aspartate Aminotransferase, domain 1"/>
    <property type="match status" value="1"/>
</dbReference>
<dbReference type="GO" id="GO:0006777">
    <property type="term" value="P:Mo-molybdopterin cofactor biosynthetic process"/>
    <property type="evidence" value="ECO:0007669"/>
    <property type="project" value="UniProtKB-UniRule"/>
</dbReference>
<dbReference type="InterPro" id="IPR028886">
    <property type="entry name" value="MoCo_sulfurase"/>
</dbReference>
<dbReference type="GO" id="GO:0016829">
    <property type="term" value="F:lyase activity"/>
    <property type="evidence" value="ECO:0007669"/>
    <property type="project" value="UniProtKB-UniRule"/>
</dbReference>
<comment type="similarity">
    <text evidence="4">Belongs to the class-V pyridoxal-phosphate-dependent aminotransferase family. MOCOS subfamily.</text>
</comment>
<evidence type="ECO:0000256" key="4">
    <source>
        <dbReference type="HAMAP-Rule" id="MF_03050"/>
    </source>
</evidence>
<comment type="function">
    <text evidence="4">Sulfurates the molybdenum cofactor. Sulfation of molybdenum is essential for xanthine dehydrogenase (XDH) and aldehyde oxidase (ADO) enzymes in which molybdenum cofactor is liganded by 1 oxygen and 1 sulfur atom in active form.</text>
</comment>
<dbReference type="InterPro" id="IPR015422">
    <property type="entry name" value="PyrdxlP-dep_Trfase_small"/>
</dbReference>
<dbReference type="SUPFAM" id="SSF141673">
    <property type="entry name" value="MOSC N-terminal domain-like"/>
    <property type="match status" value="1"/>
</dbReference>
<dbReference type="GO" id="GO:0008265">
    <property type="term" value="F:molybdenum cofactor sulfurtransferase activity"/>
    <property type="evidence" value="ECO:0007669"/>
    <property type="project" value="UniProtKB-UniRule"/>
</dbReference>
<dbReference type="Pfam" id="PF03476">
    <property type="entry name" value="MOSC_N"/>
    <property type="match status" value="1"/>
</dbReference>
<feature type="active site" evidence="4">
    <location>
        <position position="402"/>
    </location>
</feature>
<keyword evidence="7" id="KW-1185">Reference proteome</keyword>
<dbReference type="EMBL" id="JARQZJ010000094">
    <property type="protein sequence ID" value="KAK9884769.1"/>
    <property type="molecule type" value="Genomic_DNA"/>
</dbReference>
<comment type="caution">
    <text evidence="6">The sequence shown here is derived from an EMBL/GenBank/DDBJ whole genome shotgun (WGS) entry which is preliminary data.</text>
</comment>
<dbReference type="PROSITE" id="PS51340">
    <property type="entry name" value="MOSC"/>
    <property type="match status" value="1"/>
</dbReference>
<evidence type="ECO:0000256" key="1">
    <source>
        <dbReference type="ARBA" id="ARBA00022679"/>
    </source>
</evidence>
<comment type="cofactor">
    <cofactor evidence="4">
        <name>pyridoxal 5'-phosphate</name>
        <dbReference type="ChEBI" id="CHEBI:597326"/>
    </cofactor>
</comment>
<organism evidence="6 7">
    <name type="scientific">Henosepilachna vigintioctopunctata</name>
    <dbReference type="NCBI Taxonomy" id="420089"/>
    <lineage>
        <taxon>Eukaryota</taxon>
        <taxon>Metazoa</taxon>
        <taxon>Ecdysozoa</taxon>
        <taxon>Arthropoda</taxon>
        <taxon>Hexapoda</taxon>
        <taxon>Insecta</taxon>
        <taxon>Pterygota</taxon>
        <taxon>Neoptera</taxon>
        <taxon>Endopterygota</taxon>
        <taxon>Coleoptera</taxon>
        <taxon>Polyphaga</taxon>
        <taxon>Cucujiformia</taxon>
        <taxon>Coccinelloidea</taxon>
        <taxon>Coccinellidae</taxon>
        <taxon>Epilachninae</taxon>
        <taxon>Epilachnini</taxon>
        <taxon>Henosepilachna</taxon>
    </lineage>
</organism>
<dbReference type="InterPro" id="IPR015421">
    <property type="entry name" value="PyrdxlP-dep_Trfase_major"/>
</dbReference>
<feature type="modified residue" description="N6-(pyridoxal phosphate)lysine" evidence="4">
    <location>
        <position position="242"/>
    </location>
</feature>
<comment type="catalytic activity">
    <reaction evidence="4">
        <text>Mo-molybdopterin + L-cysteine + AH2 = thio-Mo-molybdopterin + L-alanine + A + H2O</text>
        <dbReference type="Rhea" id="RHEA:42636"/>
        <dbReference type="ChEBI" id="CHEBI:13193"/>
        <dbReference type="ChEBI" id="CHEBI:15377"/>
        <dbReference type="ChEBI" id="CHEBI:17499"/>
        <dbReference type="ChEBI" id="CHEBI:35235"/>
        <dbReference type="ChEBI" id="CHEBI:57972"/>
        <dbReference type="ChEBI" id="CHEBI:71302"/>
        <dbReference type="ChEBI" id="CHEBI:82685"/>
        <dbReference type="EC" id="2.8.1.9"/>
    </reaction>
</comment>
<dbReference type="InterPro" id="IPR000192">
    <property type="entry name" value="Aminotrans_V_dom"/>
</dbReference>
<dbReference type="EC" id="2.8.1.9" evidence="4"/>
<reference evidence="6 7" key="1">
    <citation type="submission" date="2023-03" db="EMBL/GenBank/DDBJ databases">
        <title>Genome insight into feeding habits of ladybird beetles.</title>
        <authorList>
            <person name="Li H.-S."/>
            <person name="Huang Y.-H."/>
            <person name="Pang H."/>
        </authorList>
    </citation>
    <scope>NUCLEOTIDE SEQUENCE [LARGE SCALE GENOMIC DNA]</scope>
    <source>
        <strain evidence="6">SYSU_2023b</strain>
        <tissue evidence="6">Whole body</tissue>
    </source>
</reference>
<evidence type="ECO:0000313" key="6">
    <source>
        <dbReference type="EMBL" id="KAK9884769.1"/>
    </source>
</evidence>
<dbReference type="InterPro" id="IPR005302">
    <property type="entry name" value="MoCF_Sase_C"/>
</dbReference>
<dbReference type="GO" id="GO:0030170">
    <property type="term" value="F:pyridoxal phosphate binding"/>
    <property type="evidence" value="ECO:0007669"/>
    <property type="project" value="UniProtKB-UniRule"/>
</dbReference>
<evidence type="ECO:0000259" key="5">
    <source>
        <dbReference type="PROSITE" id="PS51340"/>
    </source>
</evidence>
<evidence type="ECO:0000256" key="3">
    <source>
        <dbReference type="ARBA" id="ARBA00023150"/>
    </source>
</evidence>
<proteinExistence type="inferred from homology"/>
<dbReference type="PANTHER" id="PTHR14237:SF80">
    <property type="entry name" value="MOLYBDENUM COFACTOR SULFURASE"/>
    <property type="match status" value="1"/>
</dbReference>
<gene>
    <name evidence="4" type="primary">mal</name>
    <name evidence="6" type="ORF">WA026_008998</name>
</gene>
<feature type="domain" description="MOSC" evidence="5">
    <location>
        <begin position="657"/>
        <end position="810"/>
    </location>
</feature>
<protein>
    <recommendedName>
        <fullName evidence="4">Molybdenum cofactor sulfurase</fullName>
        <shortName evidence="4">MCS</shortName>
        <shortName evidence="4">MOS</shortName>
        <shortName evidence="4">MoCo sulfurase</shortName>
        <ecNumber evidence="4">2.8.1.9</ecNumber>
    </recommendedName>
    <alternativeName>
        <fullName evidence="4">Molybdenum cofactor sulfurtransferase</fullName>
    </alternativeName>
    <alternativeName>
        <fullName evidence="4">Protein maroon-like</fullName>
        <shortName evidence="4">Ma-l</shortName>
    </alternativeName>
</protein>
<dbReference type="AlphaFoldDB" id="A0AAW1UV70"/>
<dbReference type="GO" id="GO:0030151">
    <property type="term" value="F:molybdenum ion binding"/>
    <property type="evidence" value="ECO:0007669"/>
    <property type="project" value="UniProtKB-UniRule"/>
</dbReference>
<keyword evidence="3 4" id="KW-0501">Molybdenum cofactor biosynthesis</keyword>
<dbReference type="SUPFAM" id="SSF53383">
    <property type="entry name" value="PLP-dependent transferases"/>
    <property type="match status" value="1"/>
</dbReference>
<name>A0AAW1UV70_9CUCU</name>